<dbReference type="EMBL" id="FNQN01000003">
    <property type="protein sequence ID" value="SEA08264.1"/>
    <property type="molecule type" value="Genomic_DNA"/>
</dbReference>
<evidence type="ECO:0000256" key="7">
    <source>
        <dbReference type="HAMAP-Rule" id="MF_00150"/>
    </source>
</evidence>
<dbReference type="HAMAP" id="MF_00150">
    <property type="entry name" value="ArgC_type1"/>
    <property type="match status" value="1"/>
</dbReference>
<feature type="domain" description="Semialdehyde dehydrogenase NAD-binding" evidence="9">
    <location>
        <begin position="3"/>
        <end position="141"/>
    </location>
</feature>
<evidence type="ECO:0000256" key="6">
    <source>
        <dbReference type="ARBA" id="ARBA00050557"/>
    </source>
</evidence>
<dbReference type="Gene3D" id="3.40.50.720">
    <property type="entry name" value="NAD(P)-binding Rossmann-like Domain"/>
    <property type="match status" value="1"/>
</dbReference>
<dbReference type="PANTHER" id="PTHR32338:SF10">
    <property type="entry name" value="N-ACETYL-GAMMA-GLUTAMYL-PHOSPHATE REDUCTASE, CHLOROPLASTIC-RELATED"/>
    <property type="match status" value="1"/>
</dbReference>
<dbReference type="InterPro" id="IPR023013">
    <property type="entry name" value="AGPR_AS"/>
</dbReference>
<keyword evidence="7" id="KW-0963">Cytoplasm</keyword>
<keyword evidence="4 7" id="KW-0521">NADP</keyword>
<dbReference type="Pfam" id="PF22698">
    <property type="entry name" value="Semialdhyde_dhC_1"/>
    <property type="match status" value="1"/>
</dbReference>
<reference evidence="10 11" key="1">
    <citation type="submission" date="2016-10" db="EMBL/GenBank/DDBJ databases">
        <authorList>
            <person name="de Groot N.N."/>
        </authorList>
    </citation>
    <scope>NUCLEOTIDE SEQUENCE [LARGE SCALE GENOMIC DNA]</scope>
    <source>
        <strain evidence="10 11">DSM 7343</strain>
    </source>
</reference>
<evidence type="ECO:0000256" key="8">
    <source>
        <dbReference type="PROSITE-ProRule" id="PRU10010"/>
    </source>
</evidence>
<gene>
    <name evidence="7" type="primary">argC</name>
    <name evidence="10" type="ORF">SAMN05660420_01148</name>
</gene>
<dbReference type="CDD" id="cd23934">
    <property type="entry name" value="AGPR_1_C"/>
    <property type="match status" value="1"/>
</dbReference>
<dbReference type="CDD" id="cd17895">
    <property type="entry name" value="AGPR_1_N"/>
    <property type="match status" value="1"/>
</dbReference>
<keyword evidence="3 7" id="KW-0028">Amino-acid biosynthesis</keyword>
<dbReference type="SUPFAM" id="SSF51735">
    <property type="entry name" value="NAD(P)-binding Rossmann-fold domains"/>
    <property type="match status" value="1"/>
</dbReference>
<dbReference type="InterPro" id="IPR000534">
    <property type="entry name" value="Semialdehyde_DH_NAD-bd"/>
</dbReference>
<dbReference type="OrthoDB" id="9801289at2"/>
<proteinExistence type="inferred from homology"/>
<comment type="function">
    <text evidence="7">Catalyzes the NADPH-dependent reduction of N-acetyl-5-glutamyl phosphate to yield N-acetyl-L-glutamate 5-semialdehyde.</text>
</comment>
<dbReference type="Proteomes" id="UP000199409">
    <property type="component" value="Unassembled WGS sequence"/>
</dbReference>
<dbReference type="GO" id="GO:0070401">
    <property type="term" value="F:NADP+ binding"/>
    <property type="evidence" value="ECO:0007669"/>
    <property type="project" value="InterPro"/>
</dbReference>
<comment type="subcellular location">
    <subcellularLocation>
        <location evidence="7">Cytoplasm</location>
    </subcellularLocation>
</comment>
<comment type="pathway">
    <text evidence="1 7">Amino-acid biosynthesis; L-arginine biosynthesis; N(2)-acetyl-L-ornithine from L-glutamate: step 3/4.</text>
</comment>
<dbReference type="GO" id="GO:0006526">
    <property type="term" value="P:L-arginine biosynthetic process"/>
    <property type="evidence" value="ECO:0007669"/>
    <property type="project" value="UniProtKB-UniRule"/>
</dbReference>
<keyword evidence="11" id="KW-1185">Reference proteome</keyword>
<evidence type="ECO:0000256" key="1">
    <source>
        <dbReference type="ARBA" id="ARBA00004862"/>
    </source>
</evidence>
<dbReference type="InterPro" id="IPR000706">
    <property type="entry name" value="AGPR_type-1"/>
</dbReference>
<evidence type="ECO:0000256" key="5">
    <source>
        <dbReference type="ARBA" id="ARBA00023002"/>
    </source>
</evidence>
<comment type="similarity">
    <text evidence="7">Belongs to the NAGSA dehydrogenase family. Type 1 subfamily.</text>
</comment>
<evidence type="ECO:0000259" key="9">
    <source>
        <dbReference type="SMART" id="SM00859"/>
    </source>
</evidence>
<dbReference type="EC" id="1.2.1.38" evidence="7"/>
<dbReference type="RefSeq" id="WP_092345644.1">
    <property type="nucleotide sequence ID" value="NZ_FNQN01000003.1"/>
</dbReference>
<keyword evidence="2 7" id="KW-0055">Arginine biosynthesis</keyword>
<name>A0A1H3YB95_9BACT</name>
<dbReference type="PROSITE" id="PS01224">
    <property type="entry name" value="ARGC"/>
    <property type="match status" value="1"/>
</dbReference>
<organism evidence="10 11">
    <name type="scientific">Desulfuromusa kysingii</name>
    <dbReference type="NCBI Taxonomy" id="37625"/>
    <lineage>
        <taxon>Bacteria</taxon>
        <taxon>Pseudomonadati</taxon>
        <taxon>Thermodesulfobacteriota</taxon>
        <taxon>Desulfuromonadia</taxon>
        <taxon>Desulfuromonadales</taxon>
        <taxon>Geopsychrobacteraceae</taxon>
        <taxon>Desulfuromusa</taxon>
    </lineage>
</organism>
<dbReference type="SUPFAM" id="SSF55347">
    <property type="entry name" value="Glyceraldehyde-3-phosphate dehydrogenase-like, C-terminal domain"/>
    <property type="match status" value="1"/>
</dbReference>
<comment type="catalytic activity">
    <reaction evidence="6 7">
        <text>N-acetyl-L-glutamate 5-semialdehyde + phosphate + NADP(+) = N-acetyl-L-glutamyl 5-phosphate + NADPH + H(+)</text>
        <dbReference type="Rhea" id="RHEA:21588"/>
        <dbReference type="ChEBI" id="CHEBI:15378"/>
        <dbReference type="ChEBI" id="CHEBI:29123"/>
        <dbReference type="ChEBI" id="CHEBI:43474"/>
        <dbReference type="ChEBI" id="CHEBI:57783"/>
        <dbReference type="ChEBI" id="CHEBI:57936"/>
        <dbReference type="ChEBI" id="CHEBI:58349"/>
        <dbReference type="EC" id="1.2.1.38"/>
    </reaction>
</comment>
<dbReference type="InterPro" id="IPR036291">
    <property type="entry name" value="NAD(P)-bd_dom_sf"/>
</dbReference>
<dbReference type="InterPro" id="IPR058924">
    <property type="entry name" value="AGPR_dimerisation_dom"/>
</dbReference>
<evidence type="ECO:0000313" key="11">
    <source>
        <dbReference type="Proteomes" id="UP000199409"/>
    </source>
</evidence>
<dbReference type="NCBIfam" id="TIGR01850">
    <property type="entry name" value="argC"/>
    <property type="match status" value="1"/>
</dbReference>
<dbReference type="PANTHER" id="PTHR32338">
    <property type="entry name" value="N-ACETYL-GAMMA-GLUTAMYL-PHOSPHATE REDUCTASE, CHLOROPLASTIC-RELATED-RELATED"/>
    <property type="match status" value="1"/>
</dbReference>
<evidence type="ECO:0000256" key="4">
    <source>
        <dbReference type="ARBA" id="ARBA00022857"/>
    </source>
</evidence>
<protein>
    <recommendedName>
        <fullName evidence="7">N-acetyl-gamma-glutamyl-phosphate reductase</fullName>
        <shortName evidence="7">AGPR</shortName>
        <ecNumber evidence="7">1.2.1.38</ecNumber>
    </recommendedName>
    <alternativeName>
        <fullName evidence="7">N-acetyl-glutamate semialdehyde dehydrogenase</fullName>
        <shortName evidence="7">NAGSA dehydrogenase</shortName>
    </alternativeName>
</protein>
<dbReference type="SMART" id="SM00859">
    <property type="entry name" value="Semialdhyde_dh"/>
    <property type="match status" value="1"/>
</dbReference>
<dbReference type="UniPathway" id="UPA00068">
    <property type="reaction ID" value="UER00108"/>
</dbReference>
<evidence type="ECO:0000256" key="2">
    <source>
        <dbReference type="ARBA" id="ARBA00022571"/>
    </source>
</evidence>
<dbReference type="STRING" id="37625.SAMN05660420_01148"/>
<evidence type="ECO:0000256" key="3">
    <source>
        <dbReference type="ARBA" id="ARBA00022605"/>
    </source>
</evidence>
<dbReference type="GO" id="GO:0003942">
    <property type="term" value="F:N-acetyl-gamma-glutamyl-phosphate reductase activity"/>
    <property type="evidence" value="ECO:0007669"/>
    <property type="project" value="UniProtKB-UniRule"/>
</dbReference>
<evidence type="ECO:0000313" key="10">
    <source>
        <dbReference type="EMBL" id="SEA08264.1"/>
    </source>
</evidence>
<dbReference type="AlphaFoldDB" id="A0A1H3YB95"/>
<accession>A0A1H3YB95</accession>
<feature type="active site" evidence="7 8">
    <location>
        <position position="149"/>
    </location>
</feature>
<dbReference type="Gene3D" id="3.30.360.10">
    <property type="entry name" value="Dihydrodipicolinate Reductase, domain 2"/>
    <property type="match status" value="1"/>
</dbReference>
<dbReference type="FunFam" id="3.30.360.10:FF:000014">
    <property type="entry name" value="N-acetyl-gamma-glutamyl-phosphate reductase"/>
    <property type="match status" value="1"/>
</dbReference>
<keyword evidence="5 7" id="KW-0560">Oxidoreductase</keyword>
<dbReference type="GO" id="GO:0051287">
    <property type="term" value="F:NAD binding"/>
    <property type="evidence" value="ECO:0007669"/>
    <property type="project" value="InterPro"/>
</dbReference>
<sequence>MLKVAIVGASGYTGAELLRILVGHPEVEICCVTSRQHEGLPIHQVFPSLSGFCDLLCEPLDVAAIAARADVVFTALPHKSAMEVVPGFLDAGCKVIDLSADYRLKDQDVYQQWYQPHTSPELFAEAVYGLPELYAEQIRSARLIANPGCYPTSVILALAPLLEEQLIDPKTLIVDSKSGVSGAGRGVKLGSLFCESNEGFKAYGIASHRHTPEIEQELASLAATDIRLSFTPHLLPVNRGILSTCYADLLETKSSDELLDLYRQRYADEQFVRVMPGEQLPNIAYIRGTNFCDIGLVSDPHTGRVIVISAIDNLVKGAAGQAVQNMNIMCGFKDAIGLGIVPMFP</sequence>
<dbReference type="GO" id="GO:0005737">
    <property type="term" value="C:cytoplasm"/>
    <property type="evidence" value="ECO:0007669"/>
    <property type="project" value="UniProtKB-SubCell"/>
</dbReference>
<dbReference type="InterPro" id="IPR050085">
    <property type="entry name" value="AGPR"/>
</dbReference>
<dbReference type="Pfam" id="PF01118">
    <property type="entry name" value="Semialdhyde_dh"/>
    <property type="match status" value="1"/>
</dbReference>